<feature type="region of interest" description="Disordered" evidence="1">
    <location>
        <begin position="591"/>
        <end position="757"/>
    </location>
</feature>
<dbReference type="PANTHER" id="PTHR37984:SF7">
    <property type="entry name" value="INTEGRASE CATALYTIC DOMAIN-CONTAINING PROTEIN"/>
    <property type="match status" value="1"/>
</dbReference>
<dbReference type="EMBL" id="JABANP010000876">
    <property type="protein sequence ID" value="KAF4678557.1"/>
    <property type="molecule type" value="Genomic_DNA"/>
</dbReference>
<dbReference type="PANTHER" id="PTHR37984">
    <property type="entry name" value="PROTEIN CBG26694"/>
    <property type="match status" value="1"/>
</dbReference>
<evidence type="ECO:0000313" key="3">
    <source>
        <dbReference type="EMBL" id="KAF4678557.1"/>
    </source>
</evidence>
<proteinExistence type="predicted"/>
<name>A0A7J6N4X4_PEROL</name>
<evidence type="ECO:0000313" key="4">
    <source>
        <dbReference type="Proteomes" id="UP000541610"/>
    </source>
</evidence>
<organism evidence="3 4">
    <name type="scientific">Perkinsus olseni</name>
    <name type="common">Perkinsus atlanticus</name>
    <dbReference type="NCBI Taxonomy" id="32597"/>
    <lineage>
        <taxon>Eukaryota</taxon>
        <taxon>Sar</taxon>
        <taxon>Alveolata</taxon>
        <taxon>Perkinsozoa</taxon>
        <taxon>Perkinsea</taxon>
        <taxon>Perkinsida</taxon>
        <taxon>Perkinsidae</taxon>
        <taxon>Perkinsus</taxon>
    </lineage>
</organism>
<feature type="compositionally biased region" description="Low complexity" evidence="1">
    <location>
        <begin position="603"/>
        <end position="620"/>
    </location>
</feature>
<protein>
    <recommendedName>
        <fullName evidence="2">Integrase zinc-binding domain-containing protein</fullName>
    </recommendedName>
</protein>
<reference evidence="3 4" key="1">
    <citation type="submission" date="2020-04" db="EMBL/GenBank/DDBJ databases">
        <title>Perkinsus olseni comparative genomics.</title>
        <authorList>
            <person name="Bogema D.R."/>
        </authorList>
    </citation>
    <scope>NUCLEOTIDE SEQUENCE [LARGE SCALE GENOMIC DNA]</scope>
    <source>
        <strain evidence="3">00978-12</strain>
    </source>
</reference>
<dbReference type="InterPro" id="IPR050951">
    <property type="entry name" value="Retrovirus_Pol_polyprotein"/>
</dbReference>
<dbReference type="Pfam" id="PF17921">
    <property type="entry name" value="Integrase_H2C2"/>
    <property type="match status" value="1"/>
</dbReference>
<evidence type="ECO:0000259" key="2">
    <source>
        <dbReference type="Pfam" id="PF17921"/>
    </source>
</evidence>
<dbReference type="Gene3D" id="1.10.340.70">
    <property type="match status" value="1"/>
</dbReference>
<dbReference type="Proteomes" id="UP000541610">
    <property type="component" value="Unassembled WGS sequence"/>
</dbReference>
<feature type="domain" description="Integrase zinc-binding" evidence="2">
    <location>
        <begin position="346"/>
        <end position="396"/>
    </location>
</feature>
<evidence type="ECO:0000256" key="1">
    <source>
        <dbReference type="SAM" id="MobiDB-lite"/>
    </source>
</evidence>
<dbReference type="InterPro" id="IPR041588">
    <property type="entry name" value="Integrase_H2C2"/>
</dbReference>
<comment type="caution">
    <text evidence="3">The sequence shown here is derived from an EMBL/GenBank/DDBJ whole genome shotgun (WGS) entry which is preliminary data.</text>
</comment>
<dbReference type="AlphaFoldDB" id="A0A7J6N4X4"/>
<dbReference type="OrthoDB" id="478691at2759"/>
<gene>
    <name evidence="3" type="ORF">FOZ60_016420</name>
</gene>
<sequence length="757" mass="82706">MTIDRSLCTILGMVSLTVGIYDSEKAKSGMTPSKDDPRVPFNVSALVVESLAYDLILGHDFMSHFGLDIRYSDDPVKITGDRPKEEAPRTAWFSEHPVQTSNLCMKAQYYTSSSSSSARSAPVAMVGREDYANDSFDLSCPEYLPASAGLKVQVTPLSDEQLREKNLPVMSDGIPMVPPSATPPEDELYEFTVKYRPGKENVVADALSRIPSARTVTDELHGNGEAMIPVGPAAMLMPCVTSTVTYSPDVPRWSSHSYGTIDEGLVVIPLTLPRDVLLREQLADPDLALLRRKLRPDLWLPEDYLNHRLVPYRFKLSSLGLDTRGLLVRRLTPLPEQGATYVPVMPARLRPQVLAQVHDAFGHRGLRATRLALRSYSYWHDMDEDAYAYLGCCEVCFPEIADEMVFSDDDIADGHGRDLARDIRPAMMVTPAAAVASTSSEAPRVGGSLHPVLPSALVTVSEDWSKDDVLVYQDNDPIIRRVKDRLRDDEPFGRQEMRSADFRPYRRDYASAREAETVVLSSPIPVPLVPDATLGWRLHGVEVRPGPVQREMAPQLLVDDEVAHVRSPDSQDSGVQQDVMLAPDIPEVPEMEEATDDEPPSVPSRASSARPSSVQSPASSEAGLDPPSADRDISLLSAPLTRTPASDASMEVHREENSEADDLSSLHDLFATPEGSSARSAVTPLAEGSARSEGSDHPNSVVAADDSGDHQDVAADPQPQGPSQPEVVPSHVSRSGRTVRPPRRYSPSAYTSRGGLK</sequence>
<accession>A0A7J6N4X4</accession>